<dbReference type="RefSeq" id="XP_056769730.1">
    <property type="nucleotide sequence ID" value="XM_056905623.1"/>
</dbReference>
<name>A0AAD6G6Y7_9EURO</name>
<gene>
    <name evidence="1" type="ORF">N7458_002240</name>
</gene>
<proteinExistence type="predicted"/>
<dbReference type="AlphaFoldDB" id="A0AAD6G6Y7"/>
<sequence length="378" mass="41790">MLLSFGLEGVDAVAHTNEPGTQPESLLASNSPSSSAFSLPTLPCLGTLYNRNKQSDSPVPPAQTVSAAAQIPVTSTPSELESSQAASLAIARPLVFHSYTYKTSRPKISYQFAYPVVHTWHKRLRLRPKLLLQVQQVSHMARPLPILEVQQSTLYLPRFTRKFPTMFCPKNGQGPNDLSVVRSELYTRTVASITEKNISCEREDNADQRQVVATIVRVPQEDGDLKGKAEICLNFGPVWEVTPLPSGSYEFVARTENGVRVVRWALRGGRNRRASATPGTQPRNDTKRFTFSIIDLNARRHPVIASMNKNLLEVYNEYSVVVPPSTSQISQSLGMSVASDLSDNEALVDNKNVVTLDDGLRTLILITGIWVACWEGWS</sequence>
<organism evidence="1 2">
    <name type="scientific">Penicillium daleae</name>
    <dbReference type="NCBI Taxonomy" id="63821"/>
    <lineage>
        <taxon>Eukaryota</taxon>
        <taxon>Fungi</taxon>
        <taxon>Dikarya</taxon>
        <taxon>Ascomycota</taxon>
        <taxon>Pezizomycotina</taxon>
        <taxon>Eurotiomycetes</taxon>
        <taxon>Eurotiomycetidae</taxon>
        <taxon>Eurotiales</taxon>
        <taxon>Aspergillaceae</taxon>
        <taxon>Penicillium</taxon>
    </lineage>
</organism>
<comment type="caution">
    <text evidence="1">The sequence shown here is derived from an EMBL/GenBank/DDBJ whole genome shotgun (WGS) entry which is preliminary data.</text>
</comment>
<dbReference type="EMBL" id="JAPVEA010000002">
    <property type="protein sequence ID" value="KAJ5460688.1"/>
    <property type="molecule type" value="Genomic_DNA"/>
</dbReference>
<evidence type="ECO:0000313" key="1">
    <source>
        <dbReference type="EMBL" id="KAJ5460688.1"/>
    </source>
</evidence>
<dbReference type="Proteomes" id="UP001213681">
    <property type="component" value="Unassembled WGS sequence"/>
</dbReference>
<evidence type="ECO:0000313" key="2">
    <source>
        <dbReference type="Proteomes" id="UP001213681"/>
    </source>
</evidence>
<protein>
    <submittedName>
        <fullName evidence="1">Uncharacterized protein</fullName>
    </submittedName>
</protein>
<keyword evidence="2" id="KW-1185">Reference proteome</keyword>
<reference evidence="1" key="2">
    <citation type="journal article" date="2023" name="IMA Fungus">
        <title>Comparative genomic study of the Penicillium genus elucidates a diverse pangenome and 15 lateral gene transfer events.</title>
        <authorList>
            <person name="Petersen C."/>
            <person name="Sorensen T."/>
            <person name="Nielsen M.R."/>
            <person name="Sondergaard T.E."/>
            <person name="Sorensen J.L."/>
            <person name="Fitzpatrick D.A."/>
            <person name="Frisvad J.C."/>
            <person name="Nielsen K.L."/>
        </authorList>
    </citation>
    <scope>NUCLEOTIDE SEQUENCE</scope>
    <source>
        <strain evidence="1">IBT 16125</strain>
    </source>
</reference>
<reference evidence="1" key="1">
    <citation type="submission" date="2022-12" db="EMBL/GenBank/DDBJ databases">
        <authorList>
            <person name="Petersen C."/>
        </authorList>
    </citation>
    <scope>NUCLEOTIDE SEQUENCE</scope>
    <source>
        <strain evidence="1">IBT 16125</strain>
    </source>
</reference>
<dbReference type="GeneID" id="81595866"/>
<accession>A0AAD6G6Y7</accession>